<evidence type="ECO:0000313" key="5">
    <source>
        <dbReference type="Proteomes" id="UP001197093"/>
    </source>
</evidence>
<name>A0AAD4F6E8_9PEZI</name>
<dbReference type="PANTHER" id="PTHR35391">
    <property type="entry name" value="C2H2-TYPE DOMAIN-CONTAINING PROTEIN-RELATED"/>
    <property type="match status" value="1"/>
</dbReference>
<sequence>MTSISDKAAAVSSAIEHLKQCLEEPGRTSPTTVTRESLLDVSERFGLWARNIGALHPPGSKLSLDSRLQNAPEIQKWVCELLDDLTEALDDLSSILSGKSENCSIVLDDLCLEDPGSPEEPAPQDEAQEIIRAAIECCRGLLKSSMQIRRATIRDRFNKALHKTENPFSDQFDINHVREKYSKLSKPESKWLLNRLGRANTWRRQFLRYCREHQDSLAASQHLPGDNNAMLSPPAEPAAAAPGKKQHLPPIPDRMSQAGFTDPGTKASTLNVIQLNGIRDEPEDDTVSYISAVRSDFAQENAVLELPNLRTVGKGQPEFECPLCHTIQSFKRESQWRRHAFADLKSYVCTLAPNECDLQLFKDSHSCGPFRSIDMFRAHVKKSHPALPDAEAALLDQGSQKIRADLEKQRTESSSVPPTHQYLATNIVVVERDKFRRHVASHMEQLALFAISPLVVEDSDNELDSNHVVMPEDDLRQAERRSATPMAELDWHPDPPLHLAAFRGDITEIKRLIVDGADIDATGETWVESPRKVASDEEGEEKSNKESDEEPESGRAIELERLQELEEMERLRKRFDTRSEESDTNSDGGRTSSRLSRRDAYIEPLSGPVLESSPEFATGRDKEKGRDTEREVEPNLLEELRRRRESERKRKIERDRKRARRLQEETERFRRGFDTRGEESDQRSSIASPTVRRSRHESYIEPMGYSKPRSPQPPPTPTRPIGPHPGPEYAPGALVK</sequence>
<reference evidence="4" key="1">
    <citation type="submission" date="2023-02" db="EMBL/GenBank/DDBJ databases">
        <authorList>
            <person name="Palmer J.M."/>
        </authorList>
    </citation>
    <scope>NUCLEOTIDE SEQUENCE</scope>
    <source>
        <strain evidence="4">FW57</strain>
    </source>
</reference>
<protein>
    <recommendedName>
        <fullName evidence="3">Oxidoreductase acuF-like C2H2 type zinc-finger domain-containing protein</fullName>
    </recommendedName>
</protein>
<feature type="repeat" description="ANK" evidence="1">
    <location>
        <begin position="492"/>
        <end position="524"/>
    </location>
</feature>
<dbReference type="PROSITE" id="PS50297">
    <property type="entry name" value="ANK_REP_REGION"/>
    <property type="match status" value="1"/>
</dbReference>
<comment type="caution">
    <text evidence="4">The sequence shown here is derived from an EMBL/GenBank/DDBJ whole genome shotgun (WGS) entry which is preliminary data.</text>
</comment>
<evidence type="ECO:0000256" key="2">
    <source>
        <dbReference type="SAM" id="MobiDB-lite"/>
    </source>
</evidence>
<gene>
    <name evidence="4" type="ORF">NEMBOFW57_004230</name>
</gene>
<dbReference type="InterPro" id="IPR058925">
    <property type="entry name" value="zf-C2H2_AcuF"/>
</dbReference>
<feature type="region of interest" description="Disordered" evidence="2">
    <location>
        <begin position="525"/>
        <end position="557"/>
    </location>
</feature>
<feature type="compositionally biased region" description="Basic and acidic residues" evidence="2">
    <location>
        <begin position="570"/>
        <end position="581"/>
    </location>
</feature>
<dbReference type="AlphaFoldDB" id="A0AAD4F6E8"/>
<feature type="compositionally biased region" description="Basic and acidic residues" evidence="2">
    <location>
        <begin position="529"/>
        <end position="557"/>
    </location>
</feature>
<organism evidence="4 5">
    <name type="scientific">Staphylotrichum longicolle</name>
    <dbReference type="NCBI Taxonomy" id="669026"/>
    <lineage>
        <taxon>Eukaryota</taxon>
        <taxon>Fungi</taxon>
        <taxon>Dikarya</taxon>
        <taxon>Ascomycota</taxon>
        <taxon>Pezizomycotina</taxon>
        <taxon>Sordariomycetes</taxon>
        <taxon>Sordariomycetidae</taxon>
        <taxon>Sordariales</taxon>
        <taxon>Chaetomiaceae</taxon>
        <taxon>Staphylotrichum</taxon>
    </lineage>
</organism>
<feature type="compositionally biased region" description="Pro residues" evidence="2">
    <location>
        <begin position="710"/>
        <end position="728"/>
    </location>
</feature>
<evidence type="ECO:0000313" key="4">
    <source>
        <dbReference type="EMBL" id="KAG7294161.1"/>
    </source>
</evidence>
<feature type="region of interest" description="Disordered" evidence="2">
    <location>
        <begin position="220"/>
        <end position="248"/>
    </location>
</feature>
<evidence type="ECO:0000259" key="3">
    <source>
        <dbReference type="Pfam" id="PF26082"/>
    </source>
</evidence>
<evidence type="ECO:0000256" key="1">
    <source>
        <dbReference type="PROSITE-ProRule" id="PRU00023"/>
    </source>
</evidence>
<dbReference type="PROSITE" id="PS50088">
    <property type="entry name" value="ANK_REPEAT"/>
    <property type="match status" value="1"/>
</dbReference>
<dbReference type="Pfam" id="PF26082">
    <property type="entry name" value="zf-C2H2_AcuF"/>
    <property type="match status" value="1"/>
</dbReference>
<feature type="region of interest" description="Disordered" evidence="2">
    <location>
        <begin position="570"/>
        <end position="736"/>
    </location>
</feature>
<feature type="domain" description="Oxidoreductase acuF-like C2H2 type zinc-finger" evidence="3">
    <location>
        <begin position="318"/>
        <end position="344"/>
    </location>
</feature>
<feature type="compositionally biased region" description="Polar residues" evidence="2">
    <location>
        <begin position="585"/>
        <end position="594"/>
    </location>
</feature>
<dbReference type="PANTHER" id="PTHR35391:SF7">
    <property type="entry name" value="C2H2-TYPE DOMAIN-CONTAINING PROTEIN"/>
    <property type="match status" value="1"/>
</dbReference>
<dbReference type="EMBL" id="JAHCVI010000001">
    <property type="protein sequence ID" value="KAG7294161.1"/>
    <property type="molecule type" value="Genomic_DNA"/>
</dbReference>
<dbReference type="Proteomes" id="UP001197093">
    <property type="component" value="Unassembled WGS sequence"/>
</dbReference>
<proteinExistence type="predicted"/>
<accession>A0AAD4F6E8</accession>
<keyword evidence="5" id="KW-1185">Reference proteome</keyword>
<dbReference type="InterPro" id="IPR002110">
    <property type="entry name" value="Ankyrin_rpt"/>
</dbReference>
<keyword evidence="1" id="KW-0040">ANK repeat</keyword>
<feature type="compositionally biased region" description="Basic and acidic residues" evidence="2">
    <location>
        <begin position="618"/>
        <end position="682"/>
    </location>
</feature>